<dbReference type="NCBIfam" id="NF033745">
    <property type="entry name" value="class_C_sortase"/>
    <property type="match status" value="1"/>
</dbReference>
<keyword evidence="2" id="KW-0472">Membrane</keyword>
<keyword evidence="1" id="KW-0378">Hydrolase</keyword>
<dbReference type="InterPro" id="IPR042002">
    <property type="entry name" value="Sortase_C"/>
</dbReference>
<sequence length="294" mass="32432">MAGEPEVVEKQKRSWKDAFWALALILGLLGMLYPVTSTLVNNRYHAIIAERTRAETAQLPDQERDGLWEAMLAYNRDITAQPVSELSIGGDHSSPDYRRYLGTGLAPGQDQLAQIVIPSVGIALPVYHGTSDRVLAKGAGHLFGTTFPTGGEGSNTAISAHTGLVNASMFDNLPKLKKGEDIYIHVLGRTLRYQMVGSKVVPPDSLDAIPLPGEPGDHLYLITCTPYGLNFNRLVVDAVRVPMDEEAPSPQTSNTIIGWQWWMWLSVGFALLVLLLLLIPLLLRRRKDEEHEDD</sequence>
<evidence type="ECO:0000313" key="4">
    <source>
        <dbReference type="Proteomes" id="UP001218071"/>
    </source>
</evidence>
<dbReference type="Pfam" id="PF04203">
    <property type="entry name" value="Sortase"/>
    <property type="match status" value="1"/>
</dbReference>
<dbReference type="Gene3D" id="2.40.260.10">
    <property type="entry name" value="Sortase"/>
    <property type="match status" value="1"/>
</dbReference>
<dbReference type="SUPFAM" id="SSF63817">
    <property type="entry name" value="Sortase"/>
    <property type="match status" value="1"/>
</dbReference>
<evidence type="ECO:0000256" key="2">
    <source>
        <dbReference type="SAM" id="Phobius"/>
    </source>
</evidence>
<reference evidence="3 4" key="1">
    <citation type="submission" date="2020-10" db="EMBL/GenBank/DDBJ databases">
        <title>Complete genome sequence of Corynebacterium jeddahense DSM 45997, type strain of Corynebacterium jeddahense.</title>
        <authorList>
            <person name="Busche T."/>
            <person name="Kalinowski J."/>
            <person name="Ruckert C."/>
        </authorList>
    </citation>
    <scope>NUCLEOTIDE SEQUENCE [LARGE SCALE GENOMIC DNA]</scope>
    <source>
        <strain evidence="3 4">DSM 45997</strain>
    </source>
</reference>
<dbReference type="NCBIfam" id="TIGR01076">
    <property type="entry name" value="sortase_fam"/>
    <property type="match status" value="1"/>
</dbReference>
<keyword evidence="2" id="KW-0812">Transmembrane</keyword>
<keyword evidence="4" id="KW-1185">Reference proteome</keyword>
<proteinExistence type="predicted"/>
<protein>
    <submittedName>
        <fullName evidence="3">Sortase family protein</fullName>
    </submittedName>
</protein>
<gene>
    <name evidence="3" type="ORF">CJEDD_10495</name>
</gene>
<organism evidence="3 4">
    <name type="scientific">Corynebacterium jeddahense</name>
    <dbReference type="NCBI Taxonomy" id="1414719"/>
    <lineage>
        <taxon>Bacteria</taxon>
        <taxon>Bacillati</taxon>
        <taxon>Actinomycetota</taxon>
        <taxon>Actinomycetes</taxon>
        <taxon>Mycobacteriales</taxon>
        <taxon>Corynebacteriaceae</taxon>
        <taxon>Corynebacterium</taxon>
    </lineage>
</organism>
<accession>A0ABY7ULT2</accession>
<keyword evidence="2" id="KW-1133">Transmembrane helix</keyword>
<evidence type="ECO:0000256" key="1">
    <source>
        <dbReference type="ARBA" id="ARBA00022801"/>
    </source>
</evidence>
<evidence type="ECO:0000313" key="3">
    <source>
        <dbReference type="EMBL" id="WCZ39669.1"/>
    </source>
</evidence>
<dbReference type="EMBL" id="CP063194">
    <property type="protein sequence ID" value="WCZ39669.1"/>
    <property type="molecule type" value="Genomic_DNA"/>
</dbReference>
<dbReference type="InterPro" id="IPR023365">
    <property type="entry name" value="Sortase_dom-sf"/>
</dbReference>
<dbReference type="RefSeq" id="WP_052333742.1">
    <property type="nucleotide sequence ID" value="NZ_CBYN010000026.1"/>
</dbReference>
<feature type="transmembrane region" description="Helical" evidence="2">
    <location>
        <begin position="18"/>
        <end position="35"/>
    </location>
</feature>
<dbReference type="CDD" id="cd05827">
    <property type="entry name" value="Sortase_C"/>
    <property type="match status" value="1"/>
</dbReference>
<feature type="transmembrane region" description="Helical" evidence="2">
    <location>
        <begin position="261"/>
        <end position="283"/>
    </location>
</feature>
<name>A0ABY7ULT2_9CORY</name>
<dbReference type="InterPro" id="IPR005754">
    <property type="entry name" value="Sortase"/>
</dbReference>
<dbReference type="Proteomes" id="UP001218071">
    <property type="component" value="Chromosome"/>
</dbReference>